<dbReference type="Proteomes" id="UP001497680">
    <property type="component" value="Unassembled WGS sequence"/>
</dbReference>
<evidence type="ECO:0000313" key="1">
    <source>
        <dbReference type="EMBL" id="KAI6086145.1"/>
    </source>
</evidence>
<reference evidence="1 2" key="1">
    <citation type="journal article" date="2022" name="New Phytol.">
        <title>Ecological generalism drives hyperdiversity of secondary metabolite gene clusters in xylarialean endophytes.</title>
        <authorList>
            <person name="Franco M.E.E."/>
            <person name="Wisecaver J.H."/>
            <person name="Arnold A.E."/>
            <person name="Ju Y.M."/>
            <person name="Slot J.C."/>
            <person name="Ahrendt S."/>
            <person name="Moore L.P."/>
            <person name="Eastman K.E."/>
            <person name="Scott K."/>
            <person name="Konkel Z."/>
            <person name="Mondo S.J."/>
            <person name="Kuo A."/>
            <person name="Hayes R.D."/>
            <person name="Haridas S."/>
            <person name="Andreopoulos B."/>
            <person name="Riley R."/>
            <person name="LaButti K."/>
            <person name="Pangilinan J."/>
            <person name="Lipzen A."/>
            <person name="Amirebrahimi M."/>
            <person name="Yan J."/>
            <person name="Adam C."/>
            <person name="Keymanesh K."/>
            <person name="Ng V."/>
            <person name="Louie K."/>
            <person name="Northen T."/>
            <person name="Drula E."/>
            <person name="Henrissat B."/>
            <person name="Hsieh H.M."/>
            <person name="Youens-Clark K."/>
            <person name="Lutzoni F."/>
            <person name="Miadlikowska J."/>
            <person name="Eastwood D.C."/>
            <person name="Hamelin R.C."/>
            <person name="Grigoriev I.V."/>
            <person name="U'Ren J.M."/>
        </authorList>
    </citation>
    <scope>NUCLEOTIDE SEQUENCE [LARGE SCALE GENOMIC DNA]</scope>
    <source>
        <strain evidence="1 2">ER1909</strain>
    </source>
</reference>
<organism evidence="1 2">
    <name type="scientific">Hypoxylon rubiginosum</name>
    <dbReference type="NCBI Taxonomy" id="110542"/>
    <lineage>
        <taxon>Eukaryota</taxon>
        <taxon>Fungi</taxon>
        <taxon>Dikarya</taxon>
        <taxon>Ascomycota</taxon>
        <taxon>Pezizomycotina</taxon>
        <taxon>Sordariomycetes</taxon>
        <taxon>Xylariomycetidae</taxon>
        <taxon>Xylariales</taxon>
        <taxon>Hypoxylaceae</taxon>
        <taxon>Hypoxylon</taxon>
    </lineage>
</organism>
<sequence length="608" mass="68326">MGENYTYKSLNNASKEIRVLCFEPQESKNAILKARIKHISLLDEPVKKYLAISYTWGDASLRRTICIDGVSVSVPVNSETALSNLHDPTAIRDVHEGSDSERRRRALTSDGVCRVWLDAVCINQEDLDERAQQVGLMRDIYSKAAAVLVWLGEDSAGVARPAFESVSELVRIGFNSLVTGRSEDGHGRGEFVTRPEALPETVDRGHIAALFSLPWFERVWTIQEAVLNENTIVVLGKYFIDYGSIQLASMCLAQRHYNDPARGGSIPGVDLAVFRSKFKSANEDNPNYLVELLERMPFFSATEPRDRVYGGLGLVSDDKIHSIIDPSYTRPLAEVYARATVAGIVSSGLLRALTKATNVHRPDPEDDADKDMPSWAIKCHWKWSEELPVRIYSYKDVGDCSTDFSQLPDLMEKSAWRVLPMQGVFYGGIISVSPIITMEDFSTHKKMVEMIQSLYVNTSAALPETEGLDIIVRILWALCEVRYVKLLLGISDEEQFIEWFKDQLGSFAHLLITIWDTDYADFDTEVPHDMLKALEGMLLMGAKGRRFFITHNGILGRGTPETQPGDLVCELKGGEVPFILREEGEFYRLIGDCFADRLQDMFLMVSRI</sequence>
<evidence type="ECO:0000313" key="2">
    <source>
        <dbReference type="Proteomes" id="UP001497680"/>
    </source>
</evidence>
<keyword evidence="2" id="KW-1185">Reference proteome</keyword>
<name>A0ACC0D090_9PEZI</name>
<accession>A0ACC0D090</accession>
<comment type="caution">
    <text evidence="1">The sequence shown here is derived from an EMBL/GenBank/DDBJ whole genome shotgun (WGS) entry which is preliminary data.</text>
</comment>
<gene>
    <name evidence="1" type="ORF">F4821DRAFT_238964</name>
</gene>
<proteinExistence type="predicted"/>
<protein>
    <submittedName>
        <fullName evidence="1">Heterokaryon incompatibility protein-domain-containing protein</fullName>
    </submittedName>
</protein>
<dbReference type="EMBL" id="MU394318">
    <property type="protein sequence ID" value="KAI6086145.1"/>
    <property type="molecule type" value="Genomic_DNA"/>
</dbReference>